<evidence type="ECO:0000313" key="3">
    <source>
        <dbReference type="EMBL" id="SHG84823.1"/>
    </source>
</evidence>
<dbReference type="STRING" id="947013.SAMN04488109_2119"/>
<gene>
    <name evidence="3" type="ORF">SAMN04488109_2119</name>
</gene>
<feature type="signal peptide" evidence="1">
    <location>
        <begin position="1"/>
        <end position="19"/>
    </location>
</feature>
<reference evidence="3 4" key="1">
    <citation type="submission" date="2016-11" db="EMBL/GenBank/DDBJ databases">
        <authorList>
            <person name="Jaros S."/>
            <person name="Januszkiewicz K."/>
            <person name="Wedrychowicz H."/>
        </authorList>
    </citation>
    <scope>NUCLEOTIDE SEQUENCE [LARGE SCALE GENOMIC DNA]</scope>
    <source>
        <strain evidence="3 4">DSM 24574</strain>
    </source>
</reference>
<dbReference type="PROSITE" id="PS50234">
    <property type="entry name" value="VWFA"/>
    <property type="match status" value="1"/>
</dbReference>
<feature type="chain" id="PRO_5012025164" evidence="1">
    <location>
        <begin position="20"/>
        <end position="913"/>
    </location>
</feature>
<dbReference type="Gene3D" id="3.40.50.410">
    <property type="entry name" value="von Willebrand factor, type A domain"/>
    <property type="match status" value="1"/>
</dbReference>
<dbReference type="OrthoDB" id="901926at2"/>
<keyword evidence="1" id="KW-0732">Signal</keyword>
<dbReference type="RefSeq" id="WP_073133456.1">
    <property type="nucleotide sequence ID" value="NZ_FQWQ01000001.1"/>
</dbReference>
<dbReference type="SUPFAM" id="SSF53300">
    <property type="entry name" value="vWA-like"/>
    <property type="match status" value="1"/>
</dbReference>
<keyword evidence="4" id="KW-1185">Reference proteome</keyword>
<dbReference type="SMART" id="SM00327">
    <property type="entry name" value="VWA"/>
    <property type="match status" value="1"/>
</dbReference>
<dbReference type="Proteomes" id="UP000184212">
    <property type="component" value="Unassembled WGS sequence"/>
</dbReference>
<dbReference type="PANTHER" id="PTHR10166">
    <property type="entry name" value="VOLTAGE-DEPENDENT CALCIUM CHANNEL SUBUNIT ALPHA-2/DELTA-RELATED"/>
    <property type="match status" value="1"/>
</dbReference>
<evidence type="ECO:0000256" key="1">
    <source>
        <dbReference type="SAM" id="SignalP"/>
    </source>
</evidence>
<evidence type="ECO:0000259" key="2">
    <source>
        <dbReference type="PROSITE" id="PS50234"/>
    </source>
</evidence>
<dbReference type="AlphaFoldDB" id="A0A1M5N737"/>
<organism evidence="3 4">
    <name type="scientific">Chryseolinea serpens</name>
    <dbReference type="NCBI Taxonomy" id="947013"/>
    <lineage>
        <taxon>Bacteria</taxon>
        <taxon>Pseudomonadati</taxon>
        <taxon>Bacteroidota</taxon>
        <taxon>Cytophagia</taxon>
        <taxon>Cytophagales</taxon>
        <taxon>Fulvivirgaceae</taxon>
        <taxon>Chryseolinea</taxon>
    </lineage>
</organism>
<dbReference type="EMBL" id="FQWQ01000001">
    <property type="protein sequence ID" value="SHG84823.1"/>
    <property type="molecule type" value="Genomic_DNA"/>
</dbReference>
<evidence type="ECO:0000313" key="4">
    <source>
        <dbReference type="Proteomes" id="UP000184212"/>
    </source>
</evidence>
<protein>
    <submittedName>
        <fullName evidence="3">Mg-chelatase subunit ChlD</fullName>
    </submittedName>
</protein>
<dbReference type="Pfam" id="PF13519">
    <property type="entry name" value="VWA_2"/>
    <property type="match status" value="1"/>
</dbReference>
<accession>A0A1M5N737</accession>
<dbReference type="InterPro" id="IPR036465">
    <property type="entry name" value="vWFA_dom_sf"/>
</dbReference>
<proteinExistence type="predicted"/>
<feature type="domain" description="VWFA" evidence="2">
    <location>
        <begin position="738"/>
        <end position="911"/>
    </location>
</feature>
<dbReference type="PANTHER" id="PTHR10166:SF37">
    <property type="entry name" value="STOLID, ISOFORM H"/>
    <property type="match status" value="1"/>
</dbReference>
<sequence>MRYPLLSIIIMLLVAPAVGQVITQTQQKALNAYVDYANQSAEEVTAVVKSIMNYYPEVHREKRFSAPRYVCPIQLEDYYLKTARDLTKFIPPTHANIILPRLNALREASEKIDAKCKELDTYHKLEDYKQDNFEKANQIIGELQGLVGEYVKKQNDLASGLVERYRSLNRYVATNPYHKTDLMMLQQIAREKSFIDAWTFNLDESVHSGWPVDKLEKSIADTDAQLKIFSAYKPALKYPASSMYPSFQEAMGDMLEVKRNGLDGYNFEAKKSDRHSNQVYLDLINYYNGVLVSNYNTFMDFAAGDYNGLKAFKYVPAFGIREDPKSDGVSVKPFDDIKHTNLVAPKQKVAIGKPAFDALNNYIDFINEGERQLRYIQMVLRNLNSSAAYYETLDSFSGHGGLSYDYKDYQVPLSLFQKTVSESDALPANFAKLLNDQAAVLLSILKEMDQQSASMQVDVSEKQYEKDHLKHIFSILDRNKTLFDIFDARKEQLYNDVRGVYESYPPADPASSWYVSGQALQSLIDADHEQLFKARGRYKGDTTAHITTAKIDQQLRDVLAKEYANMKGIEKYGRNNGLCPYTPYEDMPQSSKSLSEQLTKFAPPKGGNSEHPYHGMVYHYNDAIDDLNKFSELSKGIFLLRSVKQPELFEVTHGEKKAENKTADANGATAAGTVAVGKSNPPATPPPSTTNTAAAKTKVAPLKTKVLHDTIYIEKRDTIYMGAPGENLRSMEGYASNNMILLLDVSGSMNTPEKLPLLKASVLDLLSMMRQEDEVSIITFSGKPKVLLEGASFKEDEKIKKAINDLKSAGKTDGNAGVKLAYKVADSNYIRGGNNRIILATDGEFALSEESLQLIEKFSREDIFLSVFNFGKGMGASKSLERFAALGKGNYESISKENVDYKLIREAKSKRKK</sequence>
<dbReference type="InterPro" id="IPR051173">
    <property type="entry name" value="Ca_channel_alpha-2/delta"/>
</dbReference>
<dbReference type="InterPro" id="IPR002035">
    <property type="entry name" value="VWF_A"/>
</dbReference>
<name>A0A1M5N737_9BACT</name>